<organism evidence="1 2">
    <name type="scientific">Macrosiphum euphorbiae</name>
    <name type="common">potato aphid</name>
    <dbReference type="NCBI Taxonomy" id="13131"/>
    <lineage>
        <taxon>Eukaryota</taxon>
        <taxon>Metazoa</taxon>
        <taxon>Ecdysozoa</taxon>
        <taxon>Arthropoda</taxon>
        <taxon>Hexapoda</taxon>
        <taxon>Insecta</taxon>
        <taxon>Pterygota</taxon>
        <taxon>Neoptera</taxon>
        <taxon>Paraneoptera</taxon>
        <taxon>Hemiptera</taxon>
        <taxon>Sternorrhyncha</taxon>
        <taxon>Aphidomorpha</taxon>
        <taxon>Aphidoidea</taxon>
        <taxon>Aphididae</taxon>
        <taxon>Macrosiphini</taxon>
        <taxon>Macrosiphum</taxon>
    </lineage>
</organism>
<name>A0AAV0X7A6_9HEMI</name>
<proteinExistence type="predicted"/>
<reference evidence="1 2" key="1">
    <citation type="submission" date="2023-01" db="EMBL/GenBank/DDBJ databases">
        <authorList>
            <person name="Whitehead M."/>
        </authorList>
    </citation>
    <scope>NUCLEOTIDE SEQUENCE [LARGE SCALE GENOMIC DNA]</scope>
</reference>
<sequence length="85" mass="9599">MPDVSKCQSLMSRSRNGVNIYATPLRTSYSFGSQPPRTASVQSSKYYLSTADVILRSIFGRDSPKVFMQCQRRGRSKPKITNKSF</sequence>
<accession>A0AAV0X7A6</accession>
<comment type="caution">
    <text evidence="1">The sequence shown here is derived from an EMBL/GenBank/DDBJ whole genome shotgun (WGS) entry which is preliminary data.</text>
</comment>
<dbReference type="Proteomes" id="UP001160148">
    <property type="component" value="Unassembled WGS sequence"/>
</dbReference>
<protein>
    <submittedName>
        <fullName evidence="1">Uncharacterized protein</fullName>
    </submittedName>
</protein>
<keyword evidence="2" id="KW-1185">Reference proteome</keyword>
<dbReference type="AlphaFoldDB" id="A0AAV0X7A6"/>
<evidence type="ECO:0000313" key="1">
    <source>
        <dbReference type="EMBL" id="CAI6364175.1"/>
    </source>
</evidence>
<evidence type="ECO:0000313" key="2">
    <source>
        <dbReference type="Proteomes" id="UP001160148"/>
    </source>
</evidence>
<gene>
    <name evidence="1" type="ORF">MEUPH1_LOCUS19037</name>
</gene>
<dbReference type="EMBL" id="CARXXK010000003">
    <property type="protein sequence ID" value="CAI6364175.1"/>
    <property type="molecule type" value="Genomic_DNA"/>
</dbReference>